<evidence type="ECO:0000256" key="2">
    <source>
        <dbReference type="ARBA" id="ARBA00005513"/>
    </source>
</evidence>
<comment type="subcellular location">
    <subcellularLocation>
        <location evidence="1 14">Cell membrane</location>
        <topology evidence="1 14">Single-pass membrane protein</topology>
    </subcellularLocation>
</comment>
<dbReference type="NCBIfam" id="NF004412">
    <property type="entry name" value="PRK05759.1-3"/>
    <property type="match status" value="1"/>
</dbReference>
<evidence type="ECO:0000256" key="14">
    <source>
        <dbReference type="HAMAP-Rule" id="MF_01398"/>
    </source>
</evidence>
<keyword evidence="18" id="KW-1185">Reference proteome</keyword>
<dbReference type="OrthoDB" id="5243563at2"/>
<evidence type="ECO:0000313" key="18">
    <source>
        <dbReference type="Proteomes" id="UP000433493"/>
    </source>
</evidence>
<dbReference type="Gene3D" id="1.20.5.620">
    <property type="entry name" value="F1F0 ATP synthase subunit B, membrane domain"/>
    <property type="match status" value="1"/>
</dbReference>
<comment type="similarity">
    <text evidence="2 14 15">Belongs to the ATPase B chain family.</text>
</comment>
<evidence type="ECO:0000256" key="6">
    <source>
        <dbReference type="ARBA" id="ARBA00022692"/>
    </source>
</evidence>
<organism evidence="17 18">
    <name type="scientific">Gulosibacter chungangensis</name>
    <dbReference type="NCBI Taxonomy" id="979746"/>
    <lineage>
        <taxon>Bacteria</taxon>
        <taxon>Bacillati</taxon>
        <taxon>Actinomycetota</taxon>
        <taxon>Actinomycetes</taxon>
        <taxon>Micrococcales</taxon>
        <taxon>Microbacteriaceae</taxon>
        <taxon>Gulosibacter</taxon>
    </lineage>
</organism>
<evidence type="ECO:0000256" key="1">
    <source>
        <dbReference type="ARBA" id="ARBA00004162"/>
    </source>
</evidence>
<dbReference type="NCBIfam" id="TIGR01144">
    <property type="entry name" value="ATP_synt_b"/>
    <property type="match status" value="1"/>
</dbReference>
<evidence type="ECO:0000256" key="8">
    <source>
        <dbReference type="ARBA" id="ARBA00022989"/>
    </source>
</evidence>
<sequence>MSIINNGPAVLAAETDSNSFGWDPSLLVPAVYDIVWSLVVFVVLLLFFWKFVLPQLNKILEERASKIEGGIEQAAAVQAEADARKEEYEQLLAEARTEAAEIREKARAEGESIKAEKKQETQNELDRMTKAAKDQIEAERQSAIVSLRQEVGSLALDLASGVVGESLNDDQRSNVYVDRFLTELDQKAGTNR</sequence>
<dbReference type="GO" id="GO:0005886">
    <property type="term" value="C:plasma membrane"/>
    <property type="evidence" value="ECO:0007669"/>
    <property type="project" value="UniProtKB-SubCell"/>
</dbReference>
<dbReference type="InterPro" id="IPR050059">
    <property type="entry name" value="ATP_synthase_B_chain"/>
</dbReference>
<dbReference type="AlphaFoldDB" id="A0A7J5BBR8"/>
<evidence type="ECO:0000256" key="9">
    <source>
        <dbReference type="ARBA" id="ARBA00023065"/>
    </source>
</evidence>
<dbReference type="SUPFAM" id="SSF81573">
    <property type="entry name" value="F1F0 ATP synthase subunit B, membrane domain"/>
    <property type="match status" value="1"/>
</dbReference>
<dbReference type="GO" id="GO:0045259">
    <property type="term" value="C:proton-transporting ATP synthase complex"/>
    <property type="evidence" value="ECO:0007669"/>
    <property type="project" value="UniProtKB-KW"/>
</dbReference>
<accession>A0A7J5BBR8</accession>
<dbReference type="InterPro" id="IPR002146">
    <property type="entry name" value="ATP_synth_b/b'su_bac/chlpt"/>
</dbReference>
<keyword evidence="8 14" id="KW-1133">Transmembrane helix</keyword>
<evidence type="ECO:0000256" key="15">
    <source>
        <dbReference type="RuleBase" id="RU003848"/>
    </source>
</evidence>
<evidence type="ECO:0000256" key="3">
    <source>
        <dbReference type="ARBA" id="ARBA00022448"/>
    </source>
</evidence>
<keyword evidence="16" id="KW-0175">Coiled coil</keyword>
<evidence type="ECO:0000256" key="13">
    <source>
        <dbReference type="ARBA" id="ARBA00025830"/>
    </source>
</evidence>
<evidence type="ECO:0000256" key="4">
    <source>
        <dbReference type="ARBA" id="ARBA00022475"/>
    </source>
</evidence>
<proteinExistence type="inferred from homology"/>
<dbReference type="InterPro" id="IPR028987">
    <property type="entry name" value="ATP_synth_B-like_membr_sf"/>
</dbReference>
<keyword evidence="6 14" id="KW-0812">Transmembrane</keyword>
<dbReference type="GO" id="GO:0046933">
    <property type="term" value="F:proton-transporting ATP synthase activity, rotational mechanism"/>
    <property type="evidence" value="ECO:0007669"/>
    <property type="project" value="UniProtKB-UniRule"/>
</dbReference>
<dbReference type="GO" id="GO:0046961">
    <property type="term" value="F:proton-transporting ATPase activity, rotational mechanism"/>
    <property type="evidence" value="ECO:0007669"/>
    <property type="project" value="TreeGrafter"/>
</dbReference>
<evidence type="ECO:0000313" key="17">
    <source>
        <dbReference type="EMBL" id="KAB1643582.1"/>
    </source>
</evidence>
<dbReference type="RefSeq" id="WP_158051997.1">
    <property type="nucleotide sequence ID" value="NZ_WBKB01000003.1"/>
</dbReference>
<keyword evidence="3 14" id="KW-0813">Transport</keyword>
<evidence type="ECO:0000256" key="12">
    <source>
        <dbReference type="ARBA" id="ARBA00025198"/>
    </source>
</evidence>
<dbReference type="Pfam" id="PF00430">
    <property type="entry name" value="ATP-synt_B"/>
    <property type="match status" value="1"/>
</dbReference>
<comment type="subunit">
    <text evidence="13 14">F-type ATPases have 2 components, F(1) - the catalytic core - and F(0) - the membrane proton channel. F(1) has five subunits: alpha(3), beta(3), gamma(1), delta(1), epsilon(1). F(0) has three main subunits: a(1), b(2) and c(10-14). The alpha and beta chains form an alternating ring which encloses part of the gamma chain. F(1) is attached to F(0) by a central stalk formed by the gamma and epsilon chains, while a peripheral stalk is formed by the delta and b chains.</text>
</comment>
<evidence type="ECO:0000256" key="10">
    <source>
        <dbReference type="ARBA" id="ARBA00023136"/>
    </source>
</evidence>
<dbReference type="PANTHER" id="PTHR33445:SF1">
    <property type="entry name" value="ATP SYNTHASE SUBUNIT B"/>
    <property type="match status" value="1"/>
</dbReference>
<dbReference type="InterPro" id="IPR005864">
    <property type="entry name" value="ATP_synth_F0_bsu_bac"/>
</dbReference>
<evidence type="ECO:0000256" key="5">
    <source>
        <dbReference type="ARBA" id="ARBA00022547"/>
    </source>
</evidence>
<protein>
    <recommendedName>
        <fullName evidence="14">ATP synthase subunit b</fullName>
    </recommendedName>
    <alternativeName>
        <fullName evidence="14">ATP synthase F(0) sector subunit b</fullName>
    </alternativeName>
    <alternativeName>
        <fullName evidence="14">ATPase subunit I</fullName>
    </alternativeName>
    <alternativeName>
        <fullName evidence="14">F-type ATPase subunit b</fullName>
        <shortName evidence="14">F-ATPase subunit b</shortName>
    </alternativeName>
</protein>
<feature type="coiled-coil region" evidence="16">
    <location>
        <begin position="71"/>
        <end position="138"/>
    </location>
</feature>
<dbReference type="EMBL" id="WBKB01000003">
    <property type="protein sequence ID" value="KAB1643582.1"/>
    <property type="molecule type" value="Genomic_DNA"/>
</dbReference>
<keyword evidence="5 14" id="KW-0138">CF(0)</keyword>
<comment type="function">
    <text evidence="14">Component of the F(0) channel, it forms part of the peripheral stalk, linking F(1) to F(0).</text>
</comment>
<comment type="caution">
    <text evidence="17">The sequence shown here is derived from an EMBL/GenBank/DDBJ whole genome shotgun (WGS) entry which is preliminary data.</text>
</comment>
<comment type="function">
    <text evidence="12 14">F(1)F(0) ATP synthase produces ATP from ADP in the presence of a proton or sodium gradient. F-type ATPases consist of two structural domains, F(1) containing the extramembraneous catalytic core and F(0) containing the membrane proton channel, linked together by a central stalk and a peripheral stalk. During catalysis, ATP synthesis in the catalytic domain of F(1) is coupled via a rotary mechanism of the central stalk subunits to proton translocation.</text>
</comment>
<name>A0A7J5BBR8_9MICO</name>
<keyword evidence="9 14" id="KW-0406">Ion transport</keyword>
<dbReference type="CDD" id="cd06503">
    <property type="entry name" value="ATP-synt_Fo_b"/>
    <property type="match status" value="1"/>
</dbReference>
<evidence type="ECO:0000256" key="11">
    <source>
        <dbReference type="ARBA" id="ARBA00023310"/>
    </source>
</evidence>
<gene>
    <name evidence="14" type="primary">atpF</name>
    <name evidence="17" type="ORF">F8O05_06810</name>
</gene>
<keyword evidence="7 14" id="KW-0375">Hydrogen ion transport</keyword>
<dbReference type="HAMAP" id="MF_01398">
    <property type="entry name" value="ATP_synth_b_bprime"/>
    <property type="match status" value="1"/>
</dbReference>
<evidence type="ECO:0000256" key="16">
    <source>
        <dbReference type="SAM" id="Coils"/>
    </source>
</evidence>
<dbReference type="Proteomes" id="UP000433493">
    <property type="component" value="Unassembled WGS sequence"/>
</dbReference>
<dbReference type="PANTHER" id="PTHR33445">
    <property type="entry name" value="ATP SYNTHASE SUBUNIT B', CHLOROPLASTIC"/>
    <property type="match status" value="1"/>
</dbReference>
<evidence type="ECO:0000256" key="7">
    <source>
        <dbReference type="ARBA" id="ARBA00022781"/>
    </source>
</evidence>
<reference evidence="17 18" key="1">
    <citation type="submission" date="2019-09" db="EMBL/GenBank/DDBJ databases">
        <title>Phylogeny of genus Pseudoclavibacter and closely related genus.</title>
        <authorList>
            <person name="Li Y."/>
        </authorList>
    </citation>
    <scope>NUCLEOTIDE SEQUENCE [LARGE SCALE GENOMIC DNA]</scope>
    <source>
        <strain evidence="17 18">KCTC 13959</strain>
    </source>
</reference>
<keyword evidence="10 14" id="KW-0472">Membrane</keyword>
<feature type="transmembrane region" description="Helical" evidence="14">
    <location>
        <begin position="34"/>
        <end position="53"/>
    </location>
</feature>
<keyword evidence="11 14" id="KW-0066">ATP synthesis</keyword>
<keyword evidence="4 14" id="KW-1003">Cell membrane</keyword>